<organism evidence="2 3">
    <name type="scientific">Zea mays</name>
    <name type="common">Maize</name>
    <dbReference type="NCBI Taxonomy" id="4577"/>
    <lineage>
        <taxon>Eukaryota</taxon>
        <taxon>Viridiplantae</taxon>
        <taxon>Streptophyta</taxon>
        <taxon>Embryophyta</taxon>
        <taxon>Tracheophyta</taxon>
        <taxon>Spermatophyta</taxon>
        <taxon>Magnoliopsida</taxon>
        <taxon>Liliopsida</taxon>
        <taxon>Poales</taxon>
        <taxon>Poaceae</taxon>
        <taxon>PACMAD clade</taxon>
        <taxon>Panicoideae</taxon>
        <taxon>Andropogonodae</taxon>
        <taxon>Andropogoneae</taxon>
        <taxon>Tripsacinae</taxon>
        <taxon>Zea</taxon>
    </lineage>
</organism>
<keyword evidence="1" id="KW-0812">Transmembrane</keyword>
<evidence type="ECO:0000313" key="3">
    <source>
        <dbReference type="Proteomes" id="UP000251960"/>
    </source>
</evidence>
<accession>A0A3L6EIZ5</accession>
<dbReference type="Proteomes" id="UP000251960">
    <property type="component" value="Chromosome 5"/>
</dbReference>
<dbReference type="EMBL" id="NCVQ01000006">
    <property type="protein sequence ID" value="PWZ20790.1"/>
    <property type="molecule type" value="Genomic_DNA"/>
</dbReference>
<evidence type="ECO:0000256" key="1">
    <source>
        <dbReference type="SAM" id="Phobius"/>
    </source>
</evidence>
<proteinExistence type="predicted"/>
<sequence length="83" mass="9605">MFLLLSQRILPSHVWSIAMEIADAEQMQMKPLLYFFLQISLFSHLTFLGQVYPAGIMSVWVGMRKKTSNVRCHVFGTINKFPL</sequence>
<evidence type="ECO:0000313" key="2">
    <source>
        <dbReference type="EMBL" id="PWZ20790.1"/>
    </source>
</evidence>
<protein>
    <submittedName>
        <fullName evidence="2">Uncharacterized protein</fullName>
    </submittedName>
</protein>
<name>A0A3L6EIZ5_MAIZE</name>
<keyword evidence="1" id="KW-0472">Membrane</keyword>
<keyword evidence="1" id="KW-1133">Transmembrane helix</keyword>
<reference evidence="2 3" key="1">
    <citation type="journal article" date="2018" name="Nat. Genet.">
        <title>Extensive intraspecific gene order and gene structural variations between Mo17 and other maize genomes.</title>
        <authorList>
            <person name="Sun S."/>
            <person name="Zhou Y."/>
            <person name="Chen J."/>
            <person name="Shi J."/>
            <person name="Zhao H."/>
            <person name="Zhao H."/>
            <person name="Song W."/>
            <person name="Zhang M."/>
            <person name="Cui Y."/>
            <person name="Dong X."/>
            <person name="Liu H."/>
            <person name="Ma X."/>
            <person name="Jiao Y."/>
            <person name="Wang B."/>
            <person name="Wei X."/>
            <person name="Stein J.C."/>
            <person name="Glaubitz J.C."/>
            <person name="Lu F."/>
            <person name="Yu G."/>
            <person name="Liang C."/>
            <person name="Fengler K."/>
            <person name="Li B."/>
            <person name="Rafalski A."/>
            <person name="Schnable P.S."/>
            <person name="Ware D.H."/>
            <person name="Buckler E.S."/>
            <person name="Lai J."/>
        </authorList>
    </citation>
    <scope>NUCLEOTIDE SEQUENCE [LARGE SCALE GENOMIC DNA]</scope>
    <source>
        <strain evidence="3">cv. Missouri 17</strain>
        <tissue evidence="2">Seedling</tissue>
    </source>
</reference>
<comment type="caution">
    <text evidence="2">The sequence shown here is derived from an EMBL/GenBank/DDBJ whole genome shotgun (WGS) entry which is preliminary data.</text>
</comment>
<dbReference type="AlphaFoldDB" id="A0A3L6EIZ5"/>
<feature type="transmembrane region" description="Helical" evidence="1">
    <location>
        <begin position="32"/>
        <end position="61"/>
    </location>
</feature>
<gene>
    <name evidence="2" type="ORF">Zm00014a_012923</name>
</gene>